<dbReference type="EMBL" id="OU896721">
    <property type="protein sequence ID" value="CAG9817350.1"/>
    <property type="molecule type" value="Genomic_DNA"/>
</dbReference>
<evidence type="ECO:0000256" key="5">
    <source>
        <dbReference type="ARBA" id="ARBA00048434"/>
    </source>
</evidence>
<evidence type="ECO:0000256" key="6">
    <source>
        <dbReference type="SAM" id="MobiDB-lite"/>
    </source>
</evidence>
<comment type="catalytic activity">
    <reaction evidence="5">
        <text>guanosine(9) in tRNA + S-adenosyl-L-methionine = N(1)-methylguanosine(9) in tRNA + S-adenosyl-L-homocysteine + H(+)</text>
        <dbReference type="Rhea" id="RHEA:43156"/>
        <dbReference type="Rhea" id="RHEA-COMP:10367"/>
        <dbReference type="Rhea" id="RHEA-COMP:10368"/>
        <dbReference type="ChEBI" id="CHEBI:15378"/>
        <dbReference type="ChEBI" id="CHEBI:57856"/>
        <dbReference type="ChEBI" id="CHEBI:59789"/>
        <dbReference type="ChEBI" id="CHEBI:73542"/>
        <dbReference type="ChEBI" id="CHEBI:74269"/>
        <dbReference type="EC" id="2.1.1.221"/>
    </reaction>
</comment>
<evidence type="ECO:0000313" key="9">
    <source>
        <dbReference type="Proteomes" id="UP001153737"/>
    </source>
</evidence>
<sequence>MPEEKRPLEDSLSNDESKKKSNIQTDSGCGTSCDRGDSGTSECDSKEVKLFNGVEISKLTKRQRKKYMKCLKWDQVKKEKRLKERLKMKEKKYQAKLNNIDLGPSRKELKRIKMKDSPCKVSVCIDLSFDELMTDKDMAKTIKQILRVYTENRRSKTPMQLHLSSFNGRSKKEFSRHHGYEHWDLNFHSIDYIDIFPKENLVYLSSESDNVLSKLDDEKIYIIGGLVDHNSQKGICYNKAVEQGIDHAKLPIDEYFWMKHRKVLTINQVFEILLYVSKGSTFKEAFEQILPKRKQKVATNNETDEDKSIEDDEKGVDIMTDNEKIINPGDATAFQNSQETENGNSLDLPLCTNI</sequence>
<evidence type="ECO:0000313" key="8">
    <source>
        <dbReference type="EMBL" id="CAG9817350.1"/>
    </source>
</evidence>
<name>A0A9N9SF66_PHACE</name>
<dbReference type="Proteomes" id="UP001153737">
    <property type="component" value="Chromosome 15"/>
</dbReference>
<dbReference type="AlphaFoldDB" id="A0A9N9SF66"/>
<dbReference type="GO" id="GO:0000049">
    <property type="term" value="F:tRNA binding"/>
    <property type="evidence" value="ECO:0007669"/>
    <property type="project" value="TreeGrafter"/>
</dbReference>
<dbReference type="PANTHER" id="PTHR13563">
    <property type="entry name" value="TRNA (GUANINE-9-) METHYLTRANSFERASE"/>
    <property type="match status" value="1"/>
</dbReference>
<feature type="region of interest" description="Disordered" evidence="6">
    <location>
        <begin position="333"/>
        <end position="354"/>
    </location>
</feature>
<dbReference type="CDD" id="cd18101">
    <property type="entry name" value="Trm10euk_A"/>
    <property type="match status" value="1"/>
</dbReference>
<accession>A0A9N9SF66</accession>
<keyword evidence="3" id="KW-0808">Transferase</keyword>
<evidence type="ECO:0000256" key="2">
    <source>
        <dbReference type="ARBA" id="ARBA00022603"/>
    </source>
</evidence>
<dbReference type="OrthoDB" id="278300at2759"/>
<keyword evidence="9" id="KW-1185">Reference proteome</keyword>
<proteinExistence type="predicted"/>
<evidence type="ECO:0000256" key="4">
    <source>
        <dbReference type="ARBA" id="ARBA00022691"/>
    </source>
</evidence>
<dbReference type="InterPro" id="IPR007356">
    <property type="entry name" value="tRNA_m1G_MeTrfase_euk"/>
</dbReference>
<feature type="compositionally biased region" description="Polar residues" evidence="6">
    <location>
        <begin position="333"/>
        <end position="345"/>
    </location>
</feature>
<keyword evidence="4" id="KW-0949">S-adenosyl-L-methionine</keyword>
<dbReference type="FunFam" id="3.40.1280.30:FF:000001">
    <property type="entry name" value="tRNA methyltransferase 10 homolog A"/>
    <property type="match status" value="1"/>
</dbReference>
<organism evidence="8 9">
    <name type="scientific">Phaedon cochleariae</name>
    <name type="common">Mustard beetle</name>
    <dbReference type="NCBI Taxonomy" id="80249"/>
    <lineage>
        <taxon>Eukaryota</taxon>
        <taxon>Metazoa</taxon>
        <taxon>Ecdysozoa</taxon>
        <taxon>Arthropoda</taxon>
        <taxon>Hexapoda</taxon>
        <taxon>Insecta</taxon>
        <taxon>Pterygota</taxon>
        <taxon>Neoptera</taxon>
        <taxon>Endopterygota</taxon>
        <taxon>Coleoptera</taxon>
        <taxon>Polyphaga</taxon>
        <taxon>Cucujiformia</taxon>
        <taxon>Chrysomeloidea</taxon>
        <taxon>Chrysomelidae</taxon>
        <taxon>Chrysomelinae</taxon>
        <taxon>Chrysomelini</taxon>
        <taxon>Phaedon</taxon>
    </lineage>
</organism>
<gene>
    <name evidence="8" type="ORF">PHAECO_LOCUS4642</name>
</gene>
<keyword evidence="2" id="KW-0489">Methyltransferase</keyword>
<protein>
    <recommendedName>
        <fullName evidence="1">tRNA (guanine(9)-N(1))-methyltransferase</fullName>
        <ecNumber evidence="1">2.1.1.221</ecNumber>
    </recommendedName>
</protein>
<dbReference type="PANTHER" id="PTHR13563:SF13">
    <property type="entry name" value="TRNA METHYLTRANSFERASE 10 HOMOLOG A"/>
    <property type="match status" value="1"/>
</dbReference>
<dbReference type="InterPro" id="IPR028564">
    <property type="entry name" value="MT_TRM10-typ"/>
</dbReference>
<evidence type="ECO:0000256" key="3">
    <source>
        <dbReference type="ARBA" id="ARBA00022679"/>
    </source>
</evidence>
<feature type="region of interest" description="Disordered" evidence="6">
    <location>
        <begin position="1"/>
        <end position="44"/>
    </location>
</feature>
<dbReference type="GO" id="GO:0002939">
    <property type="term" value="P:tRNA N1-guanine methylation"/>
    <property type="evidence" value="ECO:0007669"/>
    <property type="project" value="TreeGrafter"/>
</dbReference>
<dbReference type="Gene3D" id="3.40.1280.30">
    <property type="match status" value="1"/>
</dbReference>
<reference evidence="8" key="1">
    <citation type="submission" date="2022-01" db="EMBL/GenBank/DDBJ databases">
        <authorList>
            <person name="King R."/>
        </authorList>
    </citation>
    <scope>NUCLEOTIDE SEQUENCE</scope>
</reference>
<feature type="compositionally biased region" description="Basic and acidic residues" evidence="6">
    <location>
        <begin position="1"/>
        <end position="19"/>
    </location>
</feature>
<dbReference type="InterPro" id="IPR038459">
    <property type="entry name" value="MT_TRM10-typ_sf"/>
</dbReference>
<dbReference type="GO" id="GO:0005654">
    <property type="term" value="C:nucleoplasm"/>
    <property type="evidence" value="ECO:0007669"/>
    <property type="project" value="TreeGrafter"/>
</dbReference>
<feature type="domain" description="SAM-dependent MTase TRM10-type" evidence="7">
    <location>
        <begin position="104"/>
        <end position="297"/>
    </location>
</feature>
<dbReference type="EC" id="2.1.1.221" evidence="1"/>
<evidence type="ECO:0000259" key="7">
    <source>
        <dbReference type="PROSITE" id="PS51675"/>
    </source>
</evidence>
<dbReference type="GO" id="GO:0052905">
    <property type="term" value="F:tRNA (guanosine(9)-N1)-methyltransferase activity"/>
    <property type="evidence" value="ECO:0007669"/>
    <property type="project" value="UniProtKB-EC"/>
</dbReference>
<evidence type="ECO:0000256" key="1">
    <source>
        <dbReference type="ARBA" id="ARBA00012797"/>
    </source>
</evidence>
<reference evidence="8" key="2">
    <citation type="submission" date="2022-10" db="EMBL/GenBank/DDBJ databases">
        <authorList>
            <consortium name="ENA_rothamsted_submissions"/>
            <consortium name="culmorum"/>
            <person name="King R."/>
        </authorList>
    </citation>
    <scope>NUCLEOTIDE SEQUENCE</scope>
</reference>
<dbReference type="PROSITE" id="PS51675">
    <property type="entry name" value="SAM_MT_TRM10"/>
    <property type="match status" value="1"/>
</dbReference>